<keyword evidence="4" id="KW-0378">Hydrolase</keyword>
<dbReference type="SMART" id="SM00382">
    <property type="entry name" value="AAA"/>
    <property type="match status" value="2"/>
</dbReference>
<dbReference type="SUPFAM" id="SSF52200">
    <property type="entry name" value="Toll/Interleukin receptor TIR domain"/>
    <property type="match status" value="2"/>
</dbReference>
<dbReference type="Proteomes" id="UP000028999">
    <property type="component" value="Unassembled WGS sequence"/>
</dbReference>
<keyword evidence="9" id="KW-0804">Transcription</keyword>
<dbReference type="GO" id="GO:0043531">
    <property type="term" value="F:ADP binding"/>
    <property type="evidence" value="ECO:0007669"/>
    <property type="project" value="InterPro"/>
</dbReference>
<dbReference type="InterPro" id="IPR035897">
    <property type="entry name" value="Toll_tir_struct_dom_sf"/>
</dbReference>
<dbReference type="SUPFAM" id="SSF101941">
    <property type="entry name" value="NAC domain"/>
    <property type="match status" value="1"/>
</dbReference>
<dbReference type="PROSITE" id="PS50104">
    <property type="entry name" value="TIR"/>
    <property type="match status" value="2"/>
</dbReference>
<dbReference type="GO" id="GO:0061809">
    <property type="term" value="F:NAD+ nucleosidase activity, cyclic ADP-ribose generating"/>
    <property type="evidence" value="ECO:0007669"/>
    <property type="project" value="UniProtKB-EC"/>
</dbReference>
<dbReference type="EC" id="3.2.2.6" evidence="1"/>
<protein>
    <recommendedName>
        <fullName evidence="1">ADP-ribosyl cyclase/cyclic ADP-ribose hydrolase</fullName>
        <ecNumber evidence="1">3.2.2.6</ecNumber>
    </recommendedName>
</protein>
<evidence type="ECO:0000313" key="15">
    <source>
        <dbReference type="Proteomes" id="UP000028999"/>
    </source>
</evidence>
<evidence type="ECO:0000259" key="13">
    <source>
        <dbReference type="PROSITE" id="PS51005"/>
    </source>
</evidence>
<dbReference type="SUPFAM" id="SSF52058">
    <property type="entry name" value="L domain-like"/>
    <property type="match status" value="2"/>
</dbReference>
<evidence type="ECO:0000259" key="12">
    <source>
        <dbReference type="PROSITE" id="PS50104"/>
    </source>
</evidence>
<dbReference type="Pfam" id="PF23282">
    <property type="entry name" value="WHD_ROQ1"/>
    <property type="match status" value="2"/>
</dbReference>
<dbReference type="InterPro" id="IPR000157">
    <property type="entry name" value="TIR_dom"/>
</dbReference>
<dbReference type="InterPro" id="IPR003441">
    <property type="entry name" value="NAC-dom"/>
</dbReference>
<dbReference type="FunFam" id="3.40.50.10140:FF:000007">
    <property type="entry name" value="Disease resistance protein (TIR-NBS-LRR class)"/>
    <property type="match status" value="1"/>
</dbReference>
<dbReference type="GO" id="GO:0007165">
    <property type="term" value="P:signal transduction"/>
    <property type="evidence" value="ECO:0007669"/>
    <property type="project" value="InterPro"/>
</dbReference>
<dbReference type="Gene3D" id="2.170.150.80">
    <property type="entry name" value="NAC domain"/>
    <property type="match status" value="1"/>
</dbReference>
<dbReference type="InterPro" id="IPR058192">
    <property type="entry name" value="WHD_ROQ1-like"/>
</dbReference>
<dbReference type="Gene3D" id="3.40.50.300">
    <property type="entry name" value="P-loop containing nucleotide triphosphate hydrolases"/>
    <property type="match status" value="2"/>
</dbReference>
<dbReference type="SMART" id="SM00255">
    <property type="entry name" value="TIR"/>
    <property type="match status" value="1"/>
</dbReference>
<proteinExistence type="predicted"/>
<dbReference type="InterPro" id="IPR036093">
    <property type="entry name" value="NAC_dom_sf"/>
</dbReference>
<feature type="domain" description="NAC" evidence="13">
    <location>
        <begin position="2000"/>
        <end position="2146"/>
    </location>
</feature>
<dbReference type="SUPFAM" id="SSF46785">
    <property type="entry name" value="Winged helix' DNA-binding domain"/>
    <property type="match status" value="2"/>
</dbReference>
<dbReference type="InterPro" id="IPR042197">
    <property type="entry name" value="Apaf_helical"/>
</dbReference>
<dbReference type="Gene3D" id="3.80.10.10">
    <property type="entry name" value="Ribonuclease Inhibitor"/>
    <property type="match status" value="3"/>
</dbReference>
<keyword evidence="5" id="KW-0611">Plant defense</keyword>
<evidence type="ECO:0000256" key="6">
    <source>
        <dbReference type="ARBA" id="ARBA00023015"/>
    </source>
</evidence>
<feature type="domain" description="TIR" evidence="12">
    <location>
        <begin position="5"/>
        <end position="140"/>
    </location>
</feature>
<dbReference type="PRINTS" id="PR00364">
    <property type="entry name" value="DISEASERSIST"/>
</dbReference>
<dbReference type="InterPro" id="IPR011713">
    <property type="entry name" value="Leu-rich_rpt_3"/>
</dbReference>
<evidence type="ECO:0000256" key="1">
    <source>
        <dbReference type="ARBA" id="ARBA00011982"/>
    </source>
</evidence>
<dbReference type="InterPro" id="IPR032675">
    <property type="entry name" value="LRR_dom_sf"/>
</dbReference>
<sequence length="2245" mass="255004">MTDCEKAERFVYMSCVDEVRYSFVSHLFDALRRNGISSVFVDSGDLLSDEAQEKVERARVSVVVLPANRQVCLEKLEKVLNCQRNKEQVVIPVLYGDSILHGEWLSAMNLRGLSPVFQSRNDCSDSKLVEKIVRNVNEKLLYMGRIGMSWKLREIENMVNKQPLGIRGVGIWGMPGIGKTELAKAVFDQVSGGFDACCFIEDYDKAFHENRLFRILVEQLMKDQPANSGSITKKRLRRDKLMNKRVLVVLDDVRNPLLAESFLEDFEWFGPESLIIITSRDKQVFRLCRINQIYEVQGLTEKEALQLFLLCASLNDMGEQSLHEVAMEVIKYAHGNPLALSIYGGALKGKETPKDMETAFLELKDRPPCKLVDAIKRTYDTLNDSEKNIFLDIACFFQGENVDYVMQLLEGCGFSPHVGIDSLIEKCLVAITENRVRMCNFTQDVGRYMITKGATVQIEKRSRLWEPQSIKDLLEDTEDTENGEPNVTVKFAQDTQELEAIFLDTSNLSFDIKPAAFENMLNLRLLKIYCSNPETHPVISFTRGFLHSLPGELRLFHWENYPLQSFPQKFDPRNLVEINMPYSQLKKLWGGTKNLETLKTIRLCHSRQLVDIDDILKAPSLERIDLQGCTNLQIFPPSGQLLHLRVVNLSGCAEIKNFPDVPPNIEKLHLQGTSIRSLPPSLVKPNRGELVNLLAELSGLSDALKLERLSSLEKSSSSSTDVGKLSCLELKNCSSLQSLPNMFHLEFLKVLDLSGCSELEIIQGFPQNLKELYLTGTAVREVPQLPQSLELLNAYGCASLESIRLDSTQLPMHYSFSNCFKLSPQVVNQFLVKALANAKHIPREHPQHAHPSHMISNLISLLEQEFDKDLAFSFCAPTHPDQDSTIDLQPGSSVMIWLTPSWRSALVGFVMQVEVAFSKDYYPATGFGIKCICRWKNKEGGSHRIEKNLHCWAPGKAVLQDHMLVFCDVKMRPRTDEGNDPYILADLVVFEFYPVDNQSIRLDYSFTVERCGVYVITAATGNTSLESISPVLSLDPNISSALTFDSMDISCNPSEELIKASYDDLQEIDRALFRCVAYLFNDEDIHLVKVEPLVACIDLNVSSRLKVLAKKHLLRVSSNGVIRMLPMGKEILHRVSIGCSEEDSEKISVASSGCWKYDVFLSFSSQDVRKSFLSHLLKAFISKGITMFIDNEIFRRQAISPEVLQAIRESSILIVVFSRDYASSSWLLGELAEIAKSRKELSQIVIPVFYYVDPWHVKTQAGDFGRQFGQTCKKETEDEKQRWCQALTNIADILGISFKNWDNEADMAETIANDVSSKLNITESEGFGEFVRIENHVSKLNILLSLESEEVRMVGIWGPSGIGKTDIARALYSRLAHRFQRTIFVDMSFVYRRPDYYGAKVDFQTQFLSEVLGREYFKVGMDHLCMVRDMLKEQRVLIILDDVDDQVRLLDVLVEQTEWFGSGSRIVVITQDIGLLKSYGIDKIYYVDLPSQKEALQMFCQSAFRQNYPPDGFMEIAVEVAEAVGNLPLGLIVLGSYLRGREITEWVDILTQIKDSLDGKMEMILRVAYDSLSDHDDKIIYLHIACLFNYDTVEYVTCLLSDSHLSVVCRLKSLAEKSFIHITENGYITMHHLQQNFGREIVRNESIYSPGKRQFLVDSEDILDVFQDNTGTESVLGISLDISELDRELYISERGFSGMTNLRFLKFYTNLGNKEVNVHLPHGLDYLCPKLRLLHWEAFPMRCMPSHFFPENLVVLAMEASKLEKLWNEAQPLRSLKCMKISRSISDLYLDGTAIEEVPWWIENISRLSHLSMNDSWQNHPEEISTSVTTVNMSGNSFQRLPDTWTSIQPEDLIFHSCRNLVSLPTLPTSLFRLTANNCESLESLHGVLTIYLPRSSLSKRFPSFKACIMIESRSGSFHFGLLNYSDVQFEFDCLDDKKEMIQIKECGIQLLEVSPSADESGKIFKPESGYDSEESDVEDIGSCKRIRVDYLFPDQMNNNRLGFRFSPTQEELINFYLKNKNLGKEWIVEEAISEININSYEPKLLPSLSKIKSNDLVWYFFSPYEYTNKTRKRTTSNGVWKLTGPERKIKDKGGIGGEIGIVKTLVYHERKPSSGGWTPWVMHEYHITCLPPDQRTYVLCKILYKGEARDFPSGNNEVGIIPSDFPSAGNYSSDLCYSFVGDSNSVGATSLTKMKKRQQKLPSVQTPVVDSNTVRAANFSKMYRLLQNLPSVEIQGKFNSDTAP</sequence>
<dbReference type="PaxDb" id="3708-A0A078GCT4"/>
<dbReference type="OMA" id="CWAPGKA"/>
<dbReference type="CDD" id="cd00009">
    <property type="entry name" value="AAA"/>
    <property type="match status" value="1"/>
</dbReference>
<evidence type="ECO:0000256" key="9">
    <source>
        <dbReference type="ARBA" id="ARBA00023163"/>
    </source>
</evidence>
<dbReference type="SUPFAM" id="SSF52540">
    <property type="entry name" value="P-loop containing nucleoside triphosphate hydrolases"/>
    <property type="match status" value="2"/>
</dbReference>
<dbReference type="PROSITE" id="PS51005">
    <property type="entry name" value="NAC"/>
    <property type="match status" value="1"/>
</dbReference>
<keyword evidence="8" id="KW-0238">DNA-binding</keyword>
<evidence type="ECO:0000256" key="11">
    <source>
        <dbReference type="ARBA" id="ARBA00047304"/>
    </source>
</evidence>
<dbReference type="InterPro" id="IPR036390">
    <property type="entry name" value="WH_DNA-bd_sf"/>
</dbReference>
<dbReference type="GO" id="GO:0006952">
    <property type="term" value="P:defense response"/>
    <property type="evidence" value="ECO:0007669"/>
    <property type="project" value="UniProtKB-KW"/>
</dbReference>
<dbReference type="Gene3D" id="1.10.8.430">
    <property type="entry name" value="Helical domain of apoptotic protease-activating factors"/>
    <property type="match status" value="2"/>
</dbReference>
<organism evidence="14 15">
    <name type="scientific">Brassica napus</name>
    <name type="common">Rape</name>
    <dbReference type="NCBI Taxonomy" id="3708"/>
    <lineage>
        <taxon>Eukaryota</taxon>
        <taxon>Viridiplantae</taxon>
        <taxon>Streptophyta</taxon>
        <taxon>Embryophyta</taxon>
        <taxon>Tracheophyta</taxon>
        <taxon>Spermatophyta</taxon>
        <taxon>Magnoliopsida</taxon>
        <taxon>eudicotyledons</taxon>
        <taxon>Gunneridae</taxon>
        <taxon>Pentapetalae</taxon>
        <taxon>rosids</taxon>
        <taxon>malvids</taxon>
        <taxon>Brassicales</taxon>
        <taxon>Brassicaceae</taxon>
        <taxon>Brassiceae</taxon>
        <taxon>Brassica</taxon>
    </lineage>
</organism>
<dbReference type="Pfam" id="PF01582">
    <property type="entry name" value="TIR"/>
    <property type="match status" value="2"/>
</dbReference>
<dbReference type="FunFam" id="1.10.8.430:FF:000002">
    <property type="entry name" value="Disease resistance protein (TIR-NBS-LRR class)"/>
    <property type="match status" value="1"/>
</dbReference>
<dbReference type="Pfam" id="PF02365">
    <property type="entry name" value="NAM"/>
    <property type="match status" value="1"/>
</dbReference>
<dbReference type="GO" id="GO:0006355">
    <property type="term" value="P:regulation of DNA-templated transcription"/>
    <property type="evidence" value="ECO:0007669"/>
    <property type="project" value="InterPro"/>
</dbReference>
<dbReference type="Gene3D" id="3.40.50.10140">
    <property type="entry name" value="Toll/interleukin-1 receptor homology (TIR) domain"/>
    <property type="match status" value="2"/>
</dbReference>
<keyword evidence="6" id="KW-0805">Transcription regulation</keyword>
<evidence type="ECO:0000256" key="7">
    <source>
        <dbReference type="ARBA" id="ARBA00023027"/>
    </source>
</evidence>
<dbReference type="GO" id="GO:0003677">
    <property type="term" value="F:DNA binding"/>
    <property type="evidence" value="ECO:0007669"/>
    <property type="project" value="UniProtKB-KW"/>
</dbReference>
<evidence type="ECO:0000256" key="10">
    <source>
        <dbReference type="ARBA" id="ARBA00023242"/>
    </source>
</evidence>
<evidence type="ECO:0000313" key="14">
    <source>
        <dbReference type="EMBL" id="CDY23144.1"/>
    </source>
</evidence>
<evidence type="ECO:0000256" key="8">
    <source>
        <dbReference type="ARBA" id="ARBA00023125"/>
    </source>
</evidence>
<dbReference type="InterPro" id="IPR003593">
    <property type="entry name" value="AAA+_ATPase"/>
</dbReference>
<dbReference type="Pfam" id="PF00931">
    <property type="entry name" value="NB-ARC"/>
    <property type="match status" value="2"/>
</dbReference>
<dbReference type="STRING" id="3708.A0A078GCT4"/>
<feature type="domain" description="TIR" evidence="12">
    <location>
        <begin position="1155"/>
        <end position="1319"/>
    </location>
</feature>
<name>A0A078GCT4_BRANA</name>
<comment type="catalytic activity">
    <reaction evidence="11">
        <text>NAD(+) + H2O = ADP-D-ribose + nicotinamide + H(+)</text>
        <dbReference type="Rhea" id="RHEA:16301"/>
        <dbReference type="ChEBI" id="CHEBI:15377"/>
        <dbReference type="ChEBI" id="CHEBI:15378"/>
        <dbReference type="ChEBI" id="CHEBI:17154"/>
        <dbReference type="ChEBI" id="CHEBI:57540"/>
        <dbReference type="ChEBI" id="CHEBI:57967"/>
        <dbReference type="EC" id="3.2.2.6"/>
    </reaction>
    <physiologicalReaction direction="left-to-right" evidence="11">
        <dbReference type="Rhea" id="RHEA:16302"/>
    </physiologicalReaction>
</comment>
<gene>
    <name evidence="14" type="primary">BnaC09g18980D</name>
    <name evidence="14" type="ORF">GSBRNA2T00021663001</name>
</gene>
<dbReference type="PANTHER" id="PTHR11017:SF442">
    <property type="entry name" value="ADP-RIBOSYL CYCLASE_CYCLIC ADP-RIBOSE HYDROLASE"/>
    <property type="match status" value="1"/>
</dbReference>
<dbReference type="PANTHER" id="PTHR11017">
    <property type="entry name" value="LEUCINE-RICH REPEAT-CONTAINING PROTEIN"/>
    <property type="match status" value="1"/>
</dbReference>
<keyword evidence="2" id="KW-0433">Leucine-rich repeat</keyword>
<evidence type="ECO:0000256" key="5">
    <source>
        <dbReference type="ARBA" id="ARBA00022821"/>
    </source>
</evidence>
<evidence type="ECO:0000256" key="4">
    <source>
        <dbReference type="ARBA" id="ARBA00022801"/>
    </source>
</evidence>
<evidence type="ECO:0000256" key="3">
    <source>
        <dbReference type="ARBA" id="ARBA00022737"/>
    </source>
</evidence>
<dbReference type="SMR" id="A0A078GCT4"/>
<keyword evidence="10" id="KW-0539">Nucleus</keyword>
<keyword evidence="7" id="KW-0520">NAD</keyword>
<dbReference type="Pfam" id="PF07725">
    <property type="entry name" value="LRR_3"/>
    <property type="match status" value="1"/>
</dbReference>
<dbReference type="EMBL" id="LK032140">
    <property type="protein sequence ID" value="CDY23144.1"/>
    <property type="molecule type" value="Genomic_DNA"/>
</dbReference>
<dbReference type="InterPro" id="IPR044974">
    <property type="entry name" value="Disease_R_plants"/>
</dbReference>
<reference evidence="14 15" key="1">
    <citation type="journal article" date="2014" name="Science">
        <title>Plant genetics. Early allopolyploid evolution in the post-Neolithic Brassica napus oilseed genome.</title>
        <authorList>
            <person name="Chalhoub B."/>
            <person name="Denoeud F."/>
            <person name="Liu S."/>
            <person name="Parkin I.A."/>
            <person name="Tang H."/>
            <person name="Wang X."/>
            <person name="Chiquet J."/>
            <person name="Belcram H."/>
            <person name="Tong C."/>
            <person name="Samans B."/>
            <person name="Correa M."/>
            <person name="Da Silva C."/>
            <person name="Just J."/>
            <person name="Falentin C."/>
            <person name="Koh C.S."/>
            <person name="Le Clainche I."/>
            <person name="Bernard M."/>
            <person name="Bento P."/>
            <person name="Noel B."/>
            <person name="Labadie K."/>
            <person name="Alberti A."/>
            <person name="Charles M."/>
            <person name="Arnaud D."/>
            <person name="Guo H."/>
            <person name="Daviaud C."/>
            <person name="Alamery S."/>
            <person name="Jabbari K."/>
            <person name="Zhao M."/>
            <person name="Edger P.P."/>
            <person name="Chelaifa H."/>
            <person name="Tack D."/>
            <person name="Lassalle G."/>
            <person name="Mestiri I."/>
            <person name="Schnel N."/>
            <person name="Le Paslier M.C."/>
            <person name="Fan G."/>
            <person name="Renault V."/>
            <person name="Bayer P.E."/>
            <person name="Golicz A.A."/>
            <person name="Manoli S."/>
            <person name="Lee T.H."/>
            <person name="Thi V.H."/>
            <person name="Chalabi S."/>
            <person name="Hu Q."/>
            <person name="Fan C."/>
            <person name="Tollenaere R."/>
            <person name="Lu Y."/>
            <person name="Battail C."/>
            <person name="Shen J."/>
            <person name="Sidebottom C.H."/>
            <person name="Wang X."/>
            <person name="Canaguier A."/>
            <person name="Chauveau A."/>
            <person name="Berard A."/>
            <person name="Deniot G."/>
            <person name="Guan M."/>
            <person name="Liu Z."/>
            <person name="Sun F."/>
            <person name="Lim Y.P."/>
            <person name="Lyons E."/>
            <person name="Town C.D."/>
            <person name="Bancroft I."/>
            <person name="Wang X."/>
            <person name="Meng J."/>
            <person name="Ma J."/>
            <person name="Pires J.C."/>
            <person name="King G.J."/>
            <person name="Brunel D."/>
            <person name="Delourme R."/>
            <person name="Renard M."/>
            <person name="Aury J.M."/>
            <person name="Adams K.L."/>
            <person name="Batley J."/>
            <person name="Snowdon R.J."/>
            <person name="Tost J."/>
            <person name="Edwards D."/>
            <person name="Zhou Y."/>
            <person name="Hua W."/>
            <person name="Sharpe A.G."/>
            <person name="Paterson A.H."/>
            <person name="Guan C."/>
            <person name="Wincker P."/>
        </authorList>
    </citation>
    <scope>NUCLEOTIDE SEQUENCE [LARGE SCALE GENOMIC DNA]</scope>
    <source>
        <strain evidence="15">cv. Darmor-bzh</strain>
    </source>
</reference>
<evidence type="ECO:0000256" key="2">
    <source>
        <dbReference type="ARBA" id="ARBA00022614"/>
    </source>
</evidence>
<dbReference type="Gramene" id="CDY23144">
    <property type="protein sequence ID" value="CDY23144"/>
    <property type="gene ID" value="GSBRNA2T00021663001"/>
</dbReference>
<keyword evidence="15" id="KW-1185">Reference proteome</keyword>
<dbReference type="InterPro" id="IPR027417">
    <property type="entry name" value="P-loop_NTPase"/>
</dbReference>
<accession>A0A078GCT4</accession>
<dbReference type="InterPro" id="IPR002182">
    <property type="entry name" value="NB-ARC"/>
</dbReference>
<keyword evidence="3" id="KW-0677">Repeat</keyword>